<evidence type="ECO:0000256" key="2">
    <source>
        <dbReference type="ARBA" id="ARBA00022527"/>
    </source>
</evidence>
<dbReference type="SUPFAM" id="SSF56112">
    <property type="entry name" value="Protein kinase-like (PK-like)"/>
    <property type="match status" value="1"/>
</dbReference>
<sequence>MVDRTASDPIVGRVLDGRYEVGDRIARGGMATVYEAVDLRLDRPVAVKVMHAGLGDDQDFATRFVREARSAARLSHPNVVNVFDQGDDHGTLFLAMEYVEGRTLRDLLRDEAPLAPARALALLEPVLSALAAAHAAGLVHRDIKPENVLIADDGRIKVADFGLARAISSDTQHTATSGVLIGTVSYLAPELVVDSVADARADVYAAGILLYEMLAGRKPHEGESPIQVAYKHVHEDIPAPSAVVPSIPDYVDALVARATARDCDHRPADARVLLHHVHRVRSALDAGMRTDPELVADLQPPPSVEHTREHTREDLAEVLAVPPSVQAEPPRSPAARPAARTPSRPEAMQPTPPPPGRTRRRGPLVVLLVLLLAVAGGGAAYWFGVARYTTTPSLINLSETAAREKVQAAGLSLTVADRAYSETVTAGSVISTDPRAGSRILDDGTVEVTLSLGPERYEVPALRGESEERARELLEEANLDVGDVTERFHERIAEGVVIRADPAAGTELRRDAAVSLVVSKGRKPIEVRDFTGRSADRAETALTDAGLDVERTAEFSDDVPEGRVISQNPNTGTLYRGDTVRLVVSRGPEMVQVPRVRGVGVAEATERLEAAGFVVRTERSDLYVGLEYVVSSNPGQGSMAPRGSTVTLTLV</sequence>
<dbReference type="PROSITE" id="PS00108">
    <property type="entry name" value="PROTEIN_KINASE_ST"/>
    <property type="match status" value="1"/>
</dbReference>
<feature type="region of interest" description="Disordered" evidence="9">
    <location>
        <begin position="291"/>
        <end position="360"/>
    </location>
</feature>
<evidence type="ECO:0000256" key="6">
    <source>
        <dbReference type="ARBA" id="ARBA00022840"/>
    </source>
</evidence>
<feature type="compositionally biased region" description="Basic and acidic residues" evidence="9">
    <location>
        <begin position="305"/>
        <end position="315"/>
    </location>
</feature>
<accession>A0ABT9NT12</accession>
<evidence type="ECO:0000256" key="9">
    <source>
        <dbReference type="SAM" id="MobiDB-lite"/>
    </source>
</evidence>
<evidence type="ECO:0000256" key="1">
    <source>
        <dbReference type="ARBA" id="ARBA00012513"/>
    </source>
</evidence>
<proteinExistence type="predicted"/>
<feature type="transmembrane region" description="Helical" evidence="10">
    <location>
        <begin position="364"/>
        <end position="384"/>
    </location>
</feature>
<dbReference type="GO" id="GO:0004674">
    <property type="term" value="F:protein serine/threonine kinase activity"/>
    <property type="evidence" value="ECO:0007669"/>
    <property type="project" value="UniProtKB-EC"/>
</dbReference>
<keyword evidence="2" id="KW-0723">Serine/threonine-protein kinase</keyword>
<comment type="caution">
    <text evidence="13">The sequence shown here is derived from an EMBL/GenBank/DDBJ whole genome shotgun (WGS) entry which is preliminary data.</text>
</comment>
<keyword evidence="4" id="KW-0547">Nucleotide-binding</keyword>
<evidence type="ECO:0000256" key="4">
    <source>
        <dbReference type="ARBA" id="ARBA00022741"/>
    </source>
</evidence>
<feature type="domain" description="PASTA" evidence="12">
    <location>
        <begin position="521"/>
        <end position="586"/>
    </location>
</feature>
<evidence type="ECO:0000313" key="13">
    <source>
        <dbReference type="EMBL" id="MDP9823533.1"/>
    </source>
</evidence>
<feature type="domain" description="PASTA" evidence="12">
    <location>
        <begin position="385"/>
        <end position="452"/>
    </location>
</feature>
<dbReference type="SMART" id="SM00220">
    <property type="entry name" value="S_TKc"/>
    <property type="match status" value="1"/>
</dbReference>
<dbReference type="Proteomes" id="UP001240447">
    <property type="component" value="Unassembled WGS sequence"/>
</dbReference>
<keyword evidence="5 13" id="KW-0418">Kinase</keyword>
<keyword evidence="14" id="KW-1185">Reference proteome</keyword>
<evidence type="ECO:0000256" key="5">
    <source>
        <dbReference type="ARBA" id="ARBA00022777"/>
    </source>
</evidence>
<keyword evidence="6" id="KW-0067">ATP-binding</keyword>
<keyword evidence="10" id="KW-0472">Membrane</keyword>
<dbReference type="Pfam" id="PF00069">
    <property type="entry name" value="Pkinase"/>
    <property type="match status" value="1"/>
</dbReference>
<gene>
    <name evidence="13" type="ORF">J2S59_003342</name>
</gene>
<organism evidence="13 14">
    <name type="scientific">Nocardioides massiliensis</name>
    <dbReference type="NCBI Taxonomy" id="1325935"/>
    <lineage>
        <taxon>Bacteria</taxon>
        <taxon>Bacillati</taxon>
        <taxon>Actinomycetota</taxon>
        <taxon>Actinomycetes</taxon>
        <taxon>Propionibacteriales</taxon>
        <taxon>Nocardioidaceae</taxon>
        <taxon>Nocardioides</taxon>
    </lineage>
</organism>
<evidence type="ECO:0000259" key="12">
    <source>
        <dbReference type="PROSITE" id="PS51178"/>
    </source>
</evidence>
<keyword evidence="3 13" id="KW-0808">Transferase</keyword>
<reference evidence="13 14" key="1">
    <citation type="submission" date="2023-07" db="EMBL/GenBank/DDBJ databases">
        <title>Sequencing the genomes of 1000 actinobacteria strains.</title>
        <authorList>
            <person name="Klenk H.-P."/>
        </authorList>
    </citation>
    <scope>NUCLEOTIDE SEQUENCE [LARGE SCALE GENOMIC DNA]</scope>
    <source>
        <strain evidence="13 14">GD13</strain>
    </source>
</reference>
<keyword evidence="10" id="KW-0812">Transmembrane</keyword>
<evidence type="ECO:0000259" key="11">
    <source>
        <dbReference type="PROSITE" id="PS50011"/>
    </source>
</evidence>
<dbReference type="PROSITE" id="PS50011">
    <property type="entry name" value="PROTEIN_KINASE_DOM"/>
    <property type="match status" value="1"/>
</dbReference>
<dbReference type="EMBL" id="JAUSQM010000001">
    <property type="protein sequence ID" value="MDP9823533.1"/>
    <property type="molecule type" value="Genomic_DNA"/>
</dbReference>
<dbReference type="SMART" id="SM00740">
    <property type="entry name" value="PASTA"/>
    <property type="match status" value="4"/>
</dbReference>
<dbReference type="PANTHER" id="PTHR43289:SF34">
    <property type="entry name" value="SERINE_THREONINE-PROTEIN KINASE YBDM-RELATED"/>
    <property type="match status" value="1"/>
</dbReference>
<protein>
    <recommendedName>
        <fullName evidence="1">non-specific serine/threonine protein kinase</fullName>
        <ecNumber evidence="1">2.7.11.1</ecNumber>
    </recommendedName>
</protein>
<evidence type="ECO:0000256" key="8">
    <source>
        <dbReference type="ARBA" id="ARBA00048679"/>
    </source>
</evidence>
<feature type="domain" description="Protein kinase" evidence="11">
    <location>
        <begin position="19"/>
        <end position="278"/>
    </location>
</feature>
<feature type="domain" description="PASTA" evidence="12">
    <location>
        <begin position="453"/>
        <end position="520"/>
    </location>
</feature>
<dbReference type="InterPro" id="IPR011009">
    <property type="entry name" value="Kinase-like_dom_sf"/>
</dbReference>
<evidence type="ECO:0000256" key="10">
    <source>
        <dbReference type="SAM" id="Phobius"/>
    </source>
</evidence>
<name>A0ABT9NT12_9ACTN</name>
<dbReference type="Gene3D" id="3.30.10.20">
    <property type="match status" value="4"/>
</dbReference>
<dbReference type="CDD" id="cd06577">
    <property type="entry name" value="PASTA_pknB"/>
    <property type="match status" value="4"/>
</dbReference>
<dbReference type="Gene3D" id="3.30.200.20">
    <property type="entry name" value="Phosphorylase Kinase, domain 1"/>
    <property type="match status" value="1"/>
</dbReference>
<dbReference type="Pfam" id="PF03793">
    <property type="entry name" value="PASTA"/>
    <property type="match status" value="4"/>
</dbReference>
<evidence type="ECO:0000313" key="14">
    <source>
        <dbReference type="Proteomes" id="UP001240447"/>
    </source>
</evidence>
<dbReference type="InterPro" id="IPR008271">
    <property type="entry name" value="Ser/Thr_kinase_AS"/>
</dbReference>
<dbReference type="CDD" id="cd14014">
    <property type="entry name" value="STKc_PknB_like"/>
    <property type="match status" value="1"/>
</dbReference>
<dbReference type="EC" id="2.7.11.1" evidence="1"/>
<feature type="compositionally biased region" description="Low complexity" evidence="9">
    <location>
        <begin position="327"/>
        <end position="347"/>
    </location>
</feature>
<feature type="domain" description="PASTA" evidence="12">
    <location>
        <begin position="587"/>
        <end position="651"/>
    </location>
</feature>
<comment type="catalytic activity">
    <reaction evidence="7">
        <text>L-threonyl-[protein] + ATP = O-phospho-L-threonyl-[protein] + ADP + H(+)</text>
        <dbReference type="Rhea" id="RHEA:46608"/>
        <dbReference type="Rhea" id="RHEA-COMP:11060"/>
        <dbReference type="Rhea" id="RHEA-COMP:11605"/>
        <dbReference type="ChEBI" id="CHEBI:15378"/>
        <dbReference type="ChEBI" id="CHEBI:30013"/>
        <dbReference type="ChEBI" id="CHEBI:30616"/>
        <dbReference type="ChEBI" id="CHEBI:61977"/>
        <dbReference type="ChEBI" id="CHEBI:456216"/>
        <dbReference type="EC" id="2.7.11.1"/>
    </reaction>
</comment>
<dbReference type="InterPro" id="IPR000719">
    <property type="entry name" value="Prot_kinase_dom"/>
</dbReference>
<dbReference type="InterPro" id="IPR005543">
    <property type="entry name" value="PASTA_dom"/>
</dbReference>
<dbReference type="Gene3D" id="1.10.510.10">
    <property type="entry name" value="Transferase(Phosphotransferase) domain 1"/>
    <property type="match status" value="1"/>
</dbReference>
<evidence type="ECO:0000256" key="3">
    <source>
        <dbReference type="ARBA" id="ARBA00022679"/>
    </source>
</evidence>
<dbReference type="PROSITE" id="PS51178">
    <property type="entry name" value="PASTA"/>
    <property type="match status" value="4"/>
</dbReference>
<dbReference type="NCBIfam" id="NF033483">
    <property type="entry name" value="PknB_PASTA_kin"/>
    <property type="match status" value="1"/>
</dbReference>
<evidence type="ECO:0000256" key="7">
    <source>
        <dbReference type="ARBA" id="ARBA00047899"/>
    </source>
</evidence>
<dbReference type="PANTHER" id="PTHR43289">
    <property type="entry name" value="MITOGEN-ACTIVATED PROTEIN KINASE KINASE KINASE 20-RELATED"/>
    <property type="match status" value="1"/>
</dbReference>
<comment type="catalytic activity">
    <reaction evidence="8">
        <text>L-seryl-[protein] + ATP = O-phospho-L-seryl-[protein] + ADP + H(+)</text>
        <dbReference type="Rhea" id="RHEA:17989"/>
        <dbReference type="Rhea" id="RHEA-COMP:9863"/>
        <dbReference type="Rhea" id="RHEA-COMP:11604"/>
        <dbReference type="ChEBI" id="CHEBI:15378"/>
        <dbReference type="ChEBI" id="CHEBI:29999"/>
        <dbReference type="ChEBI" id="CHEBI:30616"/>
        <dbReference type="ChEBI" id="CHEBI:83421"/>
        <dbReference type="ChEBI" id="CHEBI:456216"/>
        <dbReference type="EC" id="2.7.11.1"/>
    </reaction>
</comment>
<keyword evidence="10" id="KW-1133">Transmembrane helix</keyword>